<feature type="chain" id="PRO_5003140360" evidence="8">
    <location>
        <begin position="42"/>
        <end position="392"/>
    </location>
</feature>
<dbReference type="PANTHER" id="PTHR40079:SF4">
    <property type="entry name" value="GH26 DOMAIN-CONTAINING PROTEIN-RELATED"/>
    <property type="match status" value="1"/>
</dbReference>
<dbReference type="Proteomes" id="UP000006859">
    <property type="component" value="Chromosome"/>
</dbReference>
<dbReference type="InterPro" id="IPR016714">
    <property type="entry name" value="MANB/E"/>
</dbReference>
<dbReference type="eggNOG" id="COG4124">
    <property type="taxonomic scope" value="Bacteria"/>
</dbReference>
<dbReference type="AlphaFoldDB" id="E0SI37"/>
<evidence type="ECO:0000256" key="3">
    <source>
        <dbReference type="ARBA" id="ARBA00023295"/>
    </source>
</evidence>
<accession>E0SI37</accession>
<dbReference type="InterPro" id="IPR017853">
    <property type="entry name" value="GH"/>
</dbReference>
<evidence type="ECO:0000256" key="2">
    <source>
        <dbReference type="ARBA" id="ARBA00022801"/>
    </source>
</evidence>
<evidence type="ECO:0000256" key="7">
    <source>
        <dbReference type="PROSITE-ProRule" id="PRU01100"/>
    </source>
</evidence>
<dbReference type="KEGG" id="ddd:Dda3937_02137"/>
<dbReference type="PROSITE" id="PS51764">
    <property type="entry name" value="GH26"/>
    <property type="match status" value="1"/>
</dbReference>
<evidence type="ECO:0000313" key="10">
    <source>
        <dbReference type="EMBL" id="ADN00246.1"/>
    </source>
</evidence>
<evidence type="ECO:0000256" key="5">
    <source>
        <dbReference type="PIRSR" id="PIRSR018168-2"/>
    </source>
</evidence>
<feature type="binding site" evidence="5">
    <location>
        <position position="226"/>
    </location>
    <ligand>
        <name>substrate</name>
    </ligand>
</feature>
<dbReference type="PRINTS" id="PR00739">
    <property type="entry name" value="GLHYDRLASE26"/>
</dbReference>
<name>E0SI37_DICD3</name>
<feature type="binding site" evidence="5">
    <location>
        <position position="152"/>
    </location>
    <ligand>
        <name>substrate</name>
    </ligand>
</feature>
<comment type="similarity">
    <text evidence="1 7">Belongs to the glycosyl hydrolase 26 family.</text>
</comment>
<evidence type="ECO:0000256" key="8">
    <source>
        <dbReference type="SAM" id="SignalP"/>
    </source>
</evidence>
<dbReference type="PANTHER" id="PTHR40079">
    <property type="entry name" value="MANNAN ENDO-1,4-BETA-MANNOSIDASE E-RELATED"/>
    <property type="match status" value="1"/>
</dbReference>
<dbReference type="InterPro" id="IPR000805">
    <property type="entry name" value="Glyco_hydro_26"/>
</dbReference>
<dbReference type="Pfam" id="PF02156">
    <property type="entry name" value="Glyco_hydro_26"/>
    <property type="match status" value="1"/>
</dbReference>
<evidence type="ECO:0000259" key="9">
    <source>
        <dbReference type="PROSITE" id="PS51764"/>
    </source>
</evidence>
<gene>
    <name evidence="10" type="ordered locus">Dda3937_02137</name>
</gene>
<feature type="active site" description="Proton donor" evidence="4 7">
    <location>
        <position position="221"/>
    </location>
</feature>
<dbReference type="PIRSF" id="PIRSF018168">
    <property type="entry name" value="Mannan-1_4-beta-mannosidase"/>
    <property type="match status" value="1"/>
</dbReference>
<dbReference type="EC" id="3.2.1.78" evidence="10"/>
<dbReference type="Gene3D" id="3.20.20.80">
    <property type="entry name" value="Glycosidases"/>
    <property type="match status" value="1"/>
</dbReference>
<feature type="binding site" evidence="5">
    <location>
        <position position="296"/>
    </location>
    <ligand>
        <name>substrate</name>
    </ligand>
</feature>
<feature type="signal peptide" evidence="8">
    <location>
        <begin position="1"/>
        <end position="41"/>
    </location>
</feature>
<organism evidence="10 11">
    <name type="scientific">Dickeya dadantii (strain 3937)</name>
    <name type="common">Erwinia chrysanthemi (strain 3937)</name>
    <dbReference type="NCBI Taxonomy" id="198628"/>
    <lineage>
        <taxon>Bacteria</taxon>
        <taxon>Pseudomonadati</taxon>
        <taxon>Pseudomonadota</taxon>
        <taxon>Gammaproteobacteria</taxon>
        <taxon>Enterobacterales</taxon>
        <taxon>Pectobacteriaceae</taxon>
        <taxon>Dickeya</taxon>
    </lineage>
</organism>
<proteinExistence type="inferred from homology"/>
<feature type="site" description="Plays an important role in maintaining the position of the catalytic nucleophile" evidence="6">
    <location>
        <position position="220"/>
    </location>
</feature>
<evidence type="ECO:0000256" key="4">
    <source>
        <dbReference type="PIRSR" id="PIRSR018168-1"/>
    </source>
</evidence>
<dbReference type="GO" id="GO:0006080">
    <property type="term" value="P:substituted mannan metabolic process"/>
    <property type="evidence" value="ECO:0007669"/>
    <property type="project" value="InterPro"/>
</dbReference>
<keyword evidence="2 7" id="KW-0378">Hydrolase</keyword>
<keyword evidence="11" id="KW-1185">Reference proteome</keyword>
<evidence type="ECO:0000256" key="6">
    <source>
        <dbReference type="PIRSR" id="PIRSR018168-3"/>
    </source>
</evidence>
<feature type="active site" description="Nucleophile" evidence="4 7">
    <location>
        <position position="320"/>
    </location>
</feature>
<keyword evidence="3 7" id="KW-0326">Glycosidase</keyword>
<sequence>MRPRHFPFTNRIYCMRRTYQLFRRISLAACLMTATISQVGAHTVSPVTANAMATTRAIYNWMAHLPNRSDSRLLSGAFGGYANIGGDDAFSLTEAENIAARTGQYPAIYACDYARGWDRTSAGNEADLVDYSCNSTLIDYWKKGGLVQISHHLPNPVFAGNDPGTGEGGLKKAVSNEQLAAVLQSGTPERTRWLAILDKVAAGLAQLQQQGVVVLYRPLHEMNGEWFWWGATGYNTHDTTRMNLYIRLYRDIYTYFTQTKGLNNLLWVYAPDANRQDKTGFYPGDAYVDIAGLDMYLDNPANLSGYDEMLRLNKPFALTEVGPSTTNQQFDYARLVSIIKSNFPKTVYFLPWNNVWGPVKNLNASAAYNDSSVVNRGGIWNGSQLTPIVEAN</sequence>
<evidence type="ECO:0000256" key="1">
    <source>
        <dbReference type="ARBA" id="ARBA00007754"/>
    </source>
</evidence>
<dbReference type="CAZy" id="GH26">
    <property type="family name" value="Glycoside Hydrolase Family 26"/>
</dbReference>
<feature type="domain" description="GH26" evidence="9">
    <location>
        <begin position="53"/>
        <end position="377"/>
    </location>
</feature>
<dbReference type="EMBL" id="CP002038">
    <property type="protein sequence ID" value="ADN00246.1"/>
    <property type="molecule type" value="Genomic_DNA"/>
</dbReference>
<dbReference type="SUPFAM" id="SSF51445">
    <property type="entry name" value="(Trans)glycosidases"/>
    <property type="match status" value="1"/>
</dbReference>
<protein>
    <submittedName>
        <fullName evidence="10">Mannan endo-1,4-beta-mannosidase</fullName>
        <ecNumber evidence="10">3.2.1.78</ecNumber>
    </submittedName>
</protein>
<dbReference type="GO" id="GO:0016985">
    <property type="term" value="F:mannan endo-1,4-beta-mannosidase activity"/>
    <property type="evidence" value="ECO:0007669"/>
    <property type="project" value="UniProtKB-EC"/>
</dbReference>
<reference evidence="10 11" key="1">
    <citation type="journal article" date="2011" name="J. Bacteriol.">
        <title>Genome sequence of the plant-pathogenic bacterium Dickeya dadantii 3937.</title>
        <authorList>
            <person name="Glasner J.D."/>
            <person name="Yang C.H."/>
            <person name="Reverchon S."/>
            <person name="Hugouvieux-Cotte-Pattat N."/>
            <person name="Condemine G."/>
            <person name="Bohin J.P."/>
            <person name="Van Gijsegem F."/>
            <person name="Yang S."/>
            <person name="Franza T."/>
            <person name="Expert D."/>
            <person name="Plunkett G. III"/>
            <person name="San Francisco M.J."/>
            <person name="Charkowski A.O."/>
            <person name="Py B."/>
            <person name="Bell K."/>
            <person name="Rauscher L."/>
            <person name="Rodriguez-Palenzuela P."/>
            <person name="Toussaint A."/>
            <person name="Holeva M.C."/>
            <person name="He S.Y."/>
            <person name="Douet V."/>
            <person name="Boccara M."/>
            <person name="Blanco C."/>
            <person name="Toth I."/>
            <person name="Anderson B.D."/>
            <person name="Biehl B.S."/>
            <person name="Mau B."/>
            <person name="Flynn S.M."/>
            <person name="Barras F."/>
            <person name="Lindeberg M."/>
            <person name="Birch P.R."/>
            <person name="Tsuyumu S."/>
            <person name="Shi X."/>
            <person name="Hibbing M."/>
            <person name="Yap M.N."/>
            <person name="Carpentier M."/>
            <person name="Dassa E."/>
            <person name="Umehara M."/>
            <person name="Kim J.F."/>
            <person name="Rusch M."/>
            <person name="Soni P."/>
            <person name="Mayhew G.F."/>
            <person name="Fouts D.E."/>
            <person name="Gill S.R."/>
            <person name="Blattner F.R."/>
            <person name="Keen N.T."/>
            <person name="Perna N.T."/>
        </authorList>
    </citation>
    <scope>NUCLEOTIDE SEQUENCE [LARGE SCALE GENOMIC DNA]</scope>
    <source>
        <strain evidence="10 11">3937</strain>
    </source>
</reference>
<evidence type="ECO:0000313" key="11">
    <source>
        <dbReference type="Proteomes" id="UP000006859"/>
    </source>
</evidence>
<dbReference type="InterPro" id="IPR022790">
    <property type="entry name" value="GH26_dom"/>
</dbReference>
<keyword evidence="8" id="KW-0732">Signal</keyword>
<dbReference type="HOGENOM" id="CLU_016930_2_0_6"/>
<dbReference type="STRING" id="198628.Dda3937_02137"/>